<evidence type="ECO:0000313" key="2">
    <source>
        <dbReference type="EMBL" id="KAF7509741.1"/>
    </source>
</evidence>
<evidence type="ECO:0008006" key="4">
    <source>
        <dbReference type="Google" id="ProtNLM"/>
    </source>
</evidence>
<accession>A0A8H7E7H7</accession>
<name>A0A8H7E7H7_9EURO</name>
<dbReference type="PANTHER" id="PTHR28139">
    <property type="entry name" value="UPF0768 PROTEIN YBL029C-A"/>
    <property type="match status" value="1"/>
</dbReference>
<evidence type="ECO:0000256" key="1">
    <source>
        <dbReference type="SAM" id="MobiDB-lite"/>
    </source>
</evidence>
<feature type="compositionally biased region" description="Gly residues" evidence="1">
    <location>
        <begin position="93"/>
        <end position="102"/>
    </location>
</feature>
<protein>
    <recommendedName>
        <fullName evidence="4">Zinc-ribbon 15 domain-containing protein</fullName>
    </recommendedName>
</protein>
<comment type="caution">
    <text evidence="2">The sequence shown here is derived from an EMBL/GenBank/DDBJ whole genome shotgun (WGS) entry which is preliminary data.</text>
</comment>
<dbReference type="PANTHER" id="PTHR28139:SF1">
    <property type="entry name" value="UPF0768 PROTEIN YBL029C-A"/>
    <property type="match status" value="1"/>
</dbReference>
<feature type="compositionally biased region" description="Low complexity" evidence="1">
    <location>
        <begin position="80"/>
        <end position="92"/>
    </location>
</feature>
<dbReference type="AlphaFoldDB" id="A0A8H7E7H7"/>
<dbReference type="Proteomes" id="UP000606974">
    <property type="component" value="Unassembled WGS sequence"/>
</dbReference>
<reference evidence="2" key="1">
    <citation type="submission" date="2020-02" db="EMBL/GenBank/DDBJ databases">
        <authorList>
            <person name="Palmer J.M."/>
        </authorList>
    </citation>
    <scope>NUCLEOTIDE SEQUENCE</scope>
    <source>
        <strain evidence="2">EPUS1.4</strain>
        <tissue evidence="2">Thallus</tissue>
    </source>
</reference>
<gene>
    <name evidence="2" type="ORF">GJ744_007436</name>
</gene>
<sequence>MAFCIIMGTQPFTKQMEEYRGQQFRCNNCGNVRAYCQKSWTWFTVCWIPVIPFSAGWHKDVYCPICRVTQDLGQRPDITAGQGTQGQALQQGAMGGAYGGGPPQQQAHYK</sequence>
<evidence type="ECO:0000313" key="3">
    <source>
        <dbReference type="Proteomes" id="UP000606974"/>
    </source>
</evidence>
<organism evidence="2 3">
    <name type="scientific">Endocarpon pusillum</name>
    <dbReference type="NCBI Taxonomy" id="364733"/>
    <lineage>
        <taxon>Eukaryota</taxon>
        <taxon>Fungi</taxon>
        <taxon>Dikarya</taxon>
        <taxon>Ascomycota</taxon>
        <taxon>Pezizomycotina</taxon>
        <taxon>Eurotiomycetes</taxon>
        <taxon>Chaetothyriomycetidae</taxon>
        <taxon>Verrucariales</taxon>
        <taxon>Verrucariaceae</taxon>
        <taxon>Endocarpon</taxon>
    </lineage>
</organism>
<proteinExistence type="predicted"/>
<feature type="region of interest" description="Disordered" evidence="1">
    <location>
        <begin position="77"/>
        <end position="110"/>
    </location>
</feature>
<keyword evidence="3" id="KW-1185">Reference proteome</keyword>
<dbReference type="EMBL" id="JAACFV010000037">
    <property type="protein sequence ID" value="KAF7509741.1"/>
    <property type="molecule type" value="Genomic_DNA"/>
</dbReference>
<dbReference type="OrthoDB" id="5545479at2759"/>